<gene>
    <name evidence="2" type="ORF">SAMN05192573_112204</name>
</gene>
<reference evidence="3" key="1">
    <citation type="submission" date="2016-10" db="EMBL/GenBank/DDBJ databases">
        <authorList>
            <person name="Varghese N."/>
            <person name="Submissions S."/>
        </authorList>
    </citation>
    <scope>NUCLEOTIDE SEQUENCE [LARGE SCALE GENOMIC DNA]</scope>
    <source>
        <strain evidence="3">Gh-67</strain>
    </source>
</reference>
<dbReference type="Proteomes" id="UP000199705">
    <property type="component" value="Unassembled WGS sequence"/>
</dbReference>
<proteinExistence type="predicted"/>
<evidence type="ECO:0008006" key="4">
    <source>
        <dbReference type="Google" id="ProtNLM"/>
    </source>
</evidence>
<dbReference type="STRING" id="551996.SAMN05192573_112204"/>
<protein>
    <recommendedName>
        <fullName evidence="4">Lipoprotein</fullName>
    </recommendedName>
</protein>
<name>A0A1G8FA24_9SPHI</name>
<evidence type="ECO:0000313" key="2">
    <source>
        <dbReference type="EMBL" id="SDH79001.1"/>
    </source>
</evidence>
<dbReference type="PROSITE" id="PS51257">
    <property type="entry name" value="PROKAR_LIPOPROTEIN"/>
    <property type="match status" value="1"/>
</dbReference>
<accession>A0A1G8FA24</accession>
<feature type="signal peptide" evidence="1">
    <location>
        <begin position="1"/>
        <end position="19"/>
    </location>
</feature>
<evidence type="ECO:0000313" key="3">
    <source>
        <dbReference type="Proteomes" id="UP000199705"/>
    </source>
</evidence>
<sequence>MRSFLFLLAIMLLSFSCSTQRKIHKMAKTVDKCKAKWQYFKLTQPIKGLVILHTKGYCGYVHIHANTIIIVNKTDTIRIGGPCYTQNTVPSDSVLVSPYETDGVTGAIGDLKYDCTIKKTCYGIIAKIK</sequence>
<keyword evidence="3" id="KW-1185">Reference proteome</keyword>
<feature type="chain" id="PRO_5011729983" description="Lipoprotein" evidence="1">
    <location>
        <begin position="20"/>
        <end position="129"/>
    </location>
</feature>
<dbReference type="AlphaFoldDB" id="A0A1G8FA24"/>
<evidence type="ECO:0000256" key="1">
    <source>
        <dbReference type="SAM" id="SignalP"/>
    </source>
</evidence>
<keyword evidence="1" id="KW-0732">Signal</keyword>
<dbReference type="EMBL" id="FNCG01000012">
    <property type="protein sequence ID" value="SDH79001.1"/>
    <property type="molecule type" value="Genomic_DNA"/>
</dbReference>
<organism evidence="2 3">
    <name type="scientific">Mucilaginibacter gossypii</name>
    <dbReference type="NCBI Taxonomy" id="551996"/>
    <lineage>
        <taxon>Bacteria</taxon>
        <taxon>Pseudomonadati</taxon>
        <taxon>Bacteroidota</taxon>
        <taxon>Sphingobacteriia</taxon>
        <taxon>Sphingobacteriales</taxon>
        <taxon>Sphingobacteriaceae</taxon>
        <taxon>Mucilaginibacter</taxon>
    </lineage>
</organism>